<dbReference type="OrthoDB" id="9867891at2"/>
<evidence type="ECO:0000313" key="2">
    <source>
        <dbReference type="EMBL" id="SEL12407.1"/>
    </source>
</evidence>
<reference evidence="2 3" key="1">
    <citation type="submission" date="2016-10" db="EMBL/GenBank/DDBJ databases">
        <authorList>
            <person name="de Groot N.N."/>
        </authorList>
    </citation>
    <scope>NUCLEOTIDE SEQUENCE [LARGE SCALE GENOMIC DNA]</scope>
    <source>
        <strain evidence="2 3">KH2T6</strain>
    </source>
</reference>
<name>A0A1H7MP62_RUMAL</name>
<gene>
    <name evidence="2" type="ORF">SAMN05216469_11258</name>
</gene>
<dbReference type="EMBL" id="FOAT01000012">
    <property type="protein sequence ID" value="SEL12407.1"/>
    <property type="molecule type" value="Genomic_DNA"/>
</dbReference>
<feature type="region of interest" description="Disordered" evidence="1">
    <location>
        <begin position="45"/>
        <end position="66"/>
    </location>
</feature>
<sequence length="84" mass="10107">MNAVLIGKFKDKYNAYRTDLLYEYRGKSYLITAYDNGYSESLRDQHKREQARIDRELSENQKPIQPYTGEVEKALDELFEYWDD</sequence>
<evidence type="ECO:0000313" key="3">
    <source>
        <dbReference type="Proteomes" id="UP000186015"/>
    </source>
</evidence>
<dbReference type="Proteomes" id="UP000186015">
    <property type="component" value="Unassembled WGS sequence"/>
</dbReference>
<dbReference type="RefSeq" id="WP_074834264.1">
    <property type="nucleotide sequence ID" value="NZ_FOAT01000012.1"/>
</dbReference>
<feature type="compositionally biased region" description="Basic and acidic residues" evidence="1">
    <location>
        <begin position="45"/>
        <end position="59"/>
    </location>
</feature>
<accession>A0A1H7MP62</accession>
<organism evidence="2 3">
    <name type="scientific">Ruminococcus albus</name>
    <dbReference type="NCBI Taxonomy" id="1264"/>
    <lineage>
        <taxon>Bacteria</taxon>
        <taxon>Bacillati</taxon>
        <taxon>Bacillota</taxon>
        <taxon>Clostridia</taxon>
        <taxon>Eubacteriales</taxon>
        <taxon>Oscillospiraceae</taxon>
        <taxon>Ruminococcus</taxon>
    </lineage>
</organism>
<proteinExistence type="predicted"/>
<evidence type="ECO:0000256" key="1">
    <source>
        <dbReference type="SAM" id="MobiDB-lite"/>
    </source>
</evidence>
<dbReference type="AlphaFoldDB" id="A0A1H7MP62"/>
<protein>
    <submittedName>
        <fullName evidence="2">Uncharacterized protein</fullName>
    </submittedName>
</protein>